<dbReference type="Gene3D" id="3.60.40.10">
    <property type="entry name" value="PPM-type phosphatase domain"/>
    <property type="match status" value="1"/>
</dbReference>
<comment type="catalytic activity">
    <reaction evidence="16">
        <text>O-phospho-L-threonyl-[protein] + H2O = L-threonyl-[protein] + phosphate</text>
        <dbReference type="Rhea" id="RHEA:47004"/>
        <dbReference type="Rhea" id="RHEA-COMP:11060"/>
        <dbReference type="Rhea" id="RHEA-COMP:11605"/>
        <dbReference type="ChEBI" id="CHEBI:15377"/>
        <dbReference type="ChEBI" id="CHEBI:30013"/>
        <dbReference type="ChEBI" id="CHEBI:43474"/>
        <dbReference type="ChEBI" id="CHEBI:61977"/>
        <dbReference type="EC" id="3.1.3.16"/>
    </reaction>
</comment>
<dbReference type="SUPFAM" id="SSF52058">
    <property type="entry name" value="L domain-like"/>
    <property type="match status" value="1"/>
</dbReference>
<dbReference type="FunFam" id="3.80.10.10:FF:000027">
    <property type="entry name" value="PH domain and leucine rich repeat protein phosphatase 2"/>
    <property type="match status" value="1"/>
</dbReference>
<evidence type="ECO:0000313" key="21">
    <source>
        <dbReference type="Proteomes" id="UP000694408"/>
    </source>
</evidence>
<dbReference type="GO" id="GO:0046872">
    <property type="term" value="F:metal ion binding"/>
    <property type="evidence" value="ECO:0007669"/>
    <property type="project" value="UniProtKB-KW"/>
</dbReference>
<evidence type="ECO:0000256" key="16">
    <source>
        <dbReference type="ARBA" id="ARBA00048336"/>
    </source>
</evidence>
<evidence type="ECO:0000256" key="11">
    <source>
        <dbReference type="ARBA" id="ARBA00022801"/>
    </source>
</evidence>
<dbReference type="InterPro" id="IPR032675">
    <property type="entry name" value="LRR_dom_sf"/>
</dbReference>
<dbReference type="InterPro" id="IPR050216">
    <property type="entry name" value="LRR_domain-containing"/>
</dbReference>
<evidence type="ECO:0000256" key="14">
    <source>
        <dbReference type="ARBA" id="ARBA00023211"/>
    </source>
</evidence>
<dbReference type="SUPFAM" id="SSF50729">
    <property type="entry name" value="PH domain-like"/>
    <property type="match status" value="1"/>
</dbReference>
<evidence type="ECO:0000256" key="15">
    <source>
        <dbReference type="ARBA" id="ARBA00023242"/>
    </source>
</evidence>
<dbReference type="GO" id="GO:0005737">
    <property type="term" value="C:cytoplasm"/>
    <property type="evidence" value="ECO:0007669"/>
    <property type="project" value="UniProtKB-SubCell"/>
</dbReference>
<dbReference type="PROSITE" id="PS51450">
    <property type="entry name" value="LRR"/>
    <property type="match status" value="2"/>
</dbReference>
<dbReference type="InterPro" id="IPR003591">
    <property type="entry name" value="Leu-rich_rpt_typical-subtyp"/>
</dbReference>
<reference evidence="20" key="2">
    <citation type="submission" date="2025-09" db="UniProtKB">
        <authorList>
            <consortium name="Ensembl"/>
        </authorList>
    </citation>
    <scope>IDENTIFICATION</scope>
</reference>
<dbReference type="Pfam" id="PF00481">
    <property type="entry name" value="PP2C"/>
    <property type="match status" value="1"/>
</dbReference>
<dbReference type="SUPFAM" id="SSF81606">
    <property type="entry name" value="PP2C-like"/>
    <property type="match status" value="1"/>
</dbReference>
<name>A0A8C5IIY2_JUNHY</name>
<evidence type="ECO:0000256" key="8">
    <source>
        <dbReference type="ARBA" id="ARBA00022614"/>
    </source>
</evidence>
<organism evidence="20 21">
    <name type="scientific">Junco hyemalis</name>
    <name type="common">Dark-eyed junco</name>
    <dbReference type="NCBI Taxonomy" id="40217"/>
    <lineage>
        <taxon>Eukaryota</taxon>
        <taxon>Metazoa</taxon>
        <taxon>Chordata</taxon>
        <taxon>Craniata</taxon>
        <taxon>Vertebrata</taxon>
        <taxon>Euteleostomi</taxon>
        <taxon>Archelosauria</taxon>
        <taxon>Archosauria</taxon>
        <taxon>Dinosauria</taxon>
        <taxon>Saurischia</taxon>
        <taxon>Theropoda</taxon>
        <taxon>Coelurosauria</taxon>
        <taxon>Aves</taxon>
        <taxon>Neognathae</taxon>
        <taxon>Neoaves</taxon>
        <taxon>Telluraves</taxon>
        <taxon>Australaves</taxon>
        <taxon>Passeriformes</taxon>
        <taxon>Passerellidae</taxon>
        <taxon>Junco</taxon>
    </lineage>
</organism>
<comment type="cofactor">
    <cofactor evidence="1">
        <name>Mn(2+)</name>
        <dbReference type="ChEBI" id="CHEBI:29035"/>
    </cofactor>
</comment>
<feature type="region of interest" description="Disordered" evidence="17">
    <location>
        <begin position="1318"/>
        <end position="1356"/>
    </location>
</feature>
<dbReference type="GO" id="GO:0004722">
    <property type="term" value="F:protein serine/threonine phosphatase activity"/>
    <property type="evidence" value="ECO:0007669"/>
    <property type="project" value="UniProtKB-EC"/>
</dbReference>
<feature type="region of interest" description="Disordered" evidence="17">
    <location>
        <begin position="1"/>
        <end position="84"/>
    </location>
</feature>
<dbReference type="PANTHER" id="PTHR48051">
    <property type="match status" value="1"/>
</dbReference>
<evidence type="ECO:0000256" key="7">
    <source>
        <dbReference type="ARBA" id="ARBA00022553"/>
    </source>
</evidence>
<feature type="compositionally biased region" description="Low complexity" evidence="17">
    <location>
        <begin position="22"/>
        <end position="37"/>
    </location>
</feature>
<dbReference type="Gene3D" id="3.80.10.10">
    <property type="entry name" value="Ribonuclease Inhibitor"/>
    <property type="match status" value="2"/>
</dbReference>
<dbReference type="Pfam" id="PF23010">
    <property type="entry name" value="RA_3"/>
    <property type="match status" value="1"/>
</dbReference>
<evidence type="ECO:0000256" key="13">
    <source>
        <dbReference type="ARBA" id="ARBA00023136"/>
    </source>
</evidence>
<feature type="compositionally biased region" description="Low complexity" evidence="17">
    <location>
        <begin position="1133"/>
        <end position="1142"/>
    </location>
</feature>
<dbReference type="Proteomes" id="UP000694408">
    <property type="component" value="Unplaced"/>
</dbReference>
<accession>A0A8C5IIY2</accession>
<reference evidence="20" key="1">
    <citation type="submission" date="2025-08" db="UniProtKB">
        <authorList>
            <consortium name="Ensembl"/>
        </authorList>
    </citation>
    <scope>IDENTIFICATION</scope>
</reference>
<keyword evidence="21" id="KW-1185">Reference proteome</keyword>
<dbReference type="InterPro" id="IPR001611">
    <property type="entry name" value="Leu-rich_rpt"/>
</dbReference>
<evidence type="ECO:0000256" key="3">
    <source>
        <dbReference type="ARBA" id="ARBA00004170"/>
    </source>
</evidence>
<dbReference type="Ensembl" id="ENSJHYT00000006215.1">
    <property type="protein sequence ID" value="ENSJHYP00000005057.1"/>
    <property type="gene ID" value="ENSJHYG00000003714.1"/>
</dbReference>
<dbReference type="SMART" id="SM00369">
    <property type="entry name" value="LRR_TYP"/>
    <property type="match status" value="10"/>
</dbReference>
<dbReference type="SMART" id="SM00364">
    <property type="entry name" value="LRR_BAC"/>
    <property type="match status" value="9"/>
</dbReference>
<dbReference type="EC" id="3.1.3.16" evidence="5"/>
<evidence type="ECO:0000259" key="19">
    <source>
        <dbReference type="PROSITE" id="PS51746"/>
    </source>
</evidence>
<dbReference type="InterPro" id="IPR011993">
    <property type="entry name" value="PH-like_dom_sf"/>
</dbReference>
<dbReference type="GO" id="GO:0005634">
    <property type="term" value="C:nucleus"/>
    <property type="evidence" value="ECO:0007669"/>
    <property type="project" value="UniProtKB-SubCell"/>
</dbReference>
<evidence type="ECO:0000256" key="4">
    <source>
        <dbReference type="ARBA" id="ARBA00004496"/>
    </source>
</evidence>
<feature type="region of interest" description="Disordered" evidence="17">
    <location>
        <begin position="1133"/>
        <end position="1160"/>
    </location>
</feature>
<dbReference type="GO" id="GO:0016020">
    <property type="term" value="C:membrane"/>
    <property type="evidence" value="ECO:0007669"/>
    <property type="project" value="UniProtKB-SubCell"/>
</dbReference>
<dbReference type="SMART" id="SM00332">
    <property type="entry name" value="PP2Cc"/>
    <property type="match status" value="1"/>
</dbReference>
<keyword evidence="6" id="KW-0963">Cytoplasm</keyword>
<evidence type="ECO:0000256" key="10">
    <source>
        <dbReference type="ARBA" id="ARBA00022737"/>
    </source>
</evidence>
<keyword evidence="7" id="KW-0597">Phosphoprotein</keyword>
<protein>
    <recommendedName>
        <fullName evidence="5">protein-serine/threonine phosphatase</fullName>
        <ecNumber evidence="5">3.1.3.16</ecNumber>
    </recommendedName>
</protein>
<proteinExistence type="predicted"/>
<dbReference type="PANTHER" id="PTHR48051:SF43">
    <property type="entry name" value="PH DOMAIN AND LEUCINE RICH REPEAT PROTEIN PHOSPHATASE 1"/>
    <property type="match status" value="1"/>
</dbReference>
<evidence type="ECO:0000256" key="17">
    <source>
        <dbReference type="SAM" id="MobiDB-lite"/>
    </source>
</evidence>
<keyword evidence="11" id="KW-0378">Hydrolase</keyword>
<evidence type="ECO:0000313" key="20">
    <source>
        <dbReference type="Ensembl" id="ENSJHYP00000005057.1"/>
    </source>
</evidence>
<evidence type="ECO:0000256" key="2">
    <source>
        <dbReference type="ARBA" id="ARBA00004123"/>
    </source>
</evidence>
<dbReference type="InterPro" id="IPR055071">
    <property type="entry name" value="RA_PHLPP-like"/>
</dbReference>
<dbReference type="InterPro" id="IPR001849">
    <property type="entry name" value="PH_domain"/>
</dbReference>
<keyword evidence="13" id="KW-0472">Membrane</keyword>
<dbReference type="Pfam" id="PF13855">
    <property type="entry name" value="LRR_8"/>
    <property type="match status" value="3"/>
</dbReference>
<comment type="subcellular location">
    <subcellularLocation>
        <location evidence="4">Cytoplasm</location>
    </subcellularLocation>
    <subcellularLocation>
        <location evidence="3">Membrane</location>
        <topology evidence="3">Peripheral membrane protein</topology>
    </subcellularLocation>
    <subcellularLocation>
        <location evidence="2">Nucleus</location>
    </subcellularLocation>
</comment>
<keyword evidence="9" id="KW-0479">Metal-binding</keyword>
<dbReference type="CDD" id="cd13322">
    <property type="entry name" value="PH_PHLPP-like"/>
    <property type="match status" value="1"/>
</dbReference>
<dbReference type="SUPFAM" id="SSF52047">
    <property type="entry name" value="RNI-like"/>
    <property type="match status" value="1"/>
</dbReference>
<evidence type="ECO:0000256" key="6">
    <source>
        <dbReference type="ARBA" id="ARBA00022490"/>
    </source>
</evidence>
<dbReference type="InterPro" id="IPR036457">
    <property type="entry name" value="PPM-type-like_dom_sf"/>
</dbReference>
<feature type="compositionally biased region" description="Low complexity" evidence="17">
    <location>
        <begin position="1332"/>
        <end position="1342"/>
    </location>
</feature>
<feature type="compositionally biased region" description="Low complexity" evidence="17">
    <location>
        <begin position="63"/>
        <end position="78"/>
    </location>
</feature>
<dbReference type="Gene3D" id="2.30.29.30">
    <property type="entry name" value="Pleckstrin-homology domain (PH domain)/Phosphotyrosine-binding domain (PTB)"/>
    <property type="match status" value="1"/>
</dbReference>
<dbReference type="CDD" id="cd17240">
    <property type="entry name" value="RA_PHLPP1"/>
    <property type="match status" value="1"/>
</dbReference>
<feature type="compositionally biased region" description="Low complexity" evidence="17">
    <location>
        <begin position="1"/>
        <end position="15"/>
    </location>
</feature>
<evidence type="ECO:0000256" key="1">
    <source>
        <dbReference type="ARBA" id="ARBA00001936"/>
    </source>
</evidence>
<feature type="domain" description="PH" evidence="18">
    <location>
        <begin position="249"/>
        <end position="349"/>
    </location>
</feature>
<keyword evidence="15" id="KW-0539">Nucleus</keyword>
<evidence type="ECO:0000256" key="5">
    <source>
        <dbReference type="ARBA" id="ARBA00013081"/>
    </source>
</evidence>
<keyword evidence="10" id="KW-0677">Repeat</keyword>
<dbReference type="CDD" id="cd00143">
    <property type="entry name" value="PP2Cc"/>
    <property type="match status" value="1"/>
</dbReference>
<feature type="domain" description="PPM-type phosphatase" evidence="19">
    <location>
        <begin position="843"/>
        <end position="1078"/>
    </location>
</feature>
<sequence>MEPAQQRAAEAPAAGSGRGEPESGSPGRRNQAESGAEPSGGGGQLDGKAAGGPRRRRGGAGGFAPPAALAASGTPAAPGGAGSANSLLLRRGRLKRNLSAASPSAGGAPAPSLGTRSLDRKALLLLKPPRQLQPLQPPERDWVRRDLQRGCVHVYERHMNCYLRPVLCTLETTAAEVPAGPPALYVQLHGETSRRLEAHEKPLQIQNDYLSQLGFRDLWRVQEEGMDSETGCLIRFYAGKPHSTGSSERIQLSGMYNVRKGKIHLPVNRWTRRQAILCGTCLIVSSVKESQTGKMHVLPLIGGKVEEVKKHQHCLAFSSSGPQSQTYYICFDNFTEYLRWLRQASKVASQRISSVDLSCCSLEHLPANLFYSQDLTHLNLKQNFLRTLHLYKFTKLKSLNLSNNNLGDFPLAVCSIPTLTELNVSCNGLRSIPAAVGEMHNLQTFLLDGNFLQSLPDELEHIHQLSYVSLSFNEFTDIPGVLEKLTAMDKLCMSGNCMDTLNLQVLKRMPHIKHVDLRLNSIRRLEAEEIDFLHHVTQLDLRDNKLGELDATVFNNVEVLHCERNQLVTLKISGYFLKALYASCNELVHLDVYPVPNCLAYMDISRNHLENLPEWVCDSRKLEVLDVGHNQIRELPARLFYNSSLRKLLAGHNMLARLPDRLERTQVEVLDVQHNQLLELPSNLLLKADSLRFLNASANKLEMLPPATLSEETHSILQELYLTNNNLTDKCVPLLTGHPHLKILHMAYNRLQSFPASKMAKLEELEEIDISGNKLKAIPTTIMNCRRMHTVIAHSNCIEVFPEVMQLSEIKCVDLSCNELITLQSGEGWDRTRDVFLLCFFPRLCVAALSANNFCDNREALYGVFDGDRNVEVPYLLQCTMSDILAEELQKTKNEEEYMINTFIVMQRKLGTAGQKLGGSAVLCHIKHDPMDPGGCFTLTSANVGKCQTVLCRNGKPLPLSRCYVMSCEEELKRIKQHKAIITEDGKVNGVTDSTRILGYTFLHPSVVPRPHVQSITLTPQDEFFILGSKGLWDSLSVDEAVEAVRNVPDALAAAKKLCTLAQSYGCNDSISAVVVQLNVTEDSFCCCELNGVPPPSPGIFPQSVNVVIKDRPADALGMPSSSSGMASEISSEISTSEMSSEVGSTASDEPPQVAMNENSPAYPGEQRCMLHPVCLSNSFQRQLSSATFSSAFSDNGLDSDDEEPIEGVFTNGSRVEVEVDIHCSRAKEKQLLQVPVEASDEGIVISANEDEPGLPRKAEYSATGTIGRRRGNGSVAPHERSHNLIEVATDAPLRKTGGYFAAPAQPDPDDQFIIPPELEEEVKEIMKQHQEQQQQQQQQKQYPMDHLADYYDTPL</sequence>
<dbReference type="PROSITE" id="PS50003">
    <property type="entry name" value="PH_DOMAIN"/>
    <property type="match status" value="1"/>
</dbReference>
<evidence type="ECO:0000256" key="9">
    <source>
        <dbReference type="ARBA" id="ARBA00022723"/>
    </source>
</evidence>
<dbReference type="PROSITE" id="PS51746">
    <property type="entry name" value="PPM_2"/>
    <property type="match status" value="1"/>
</dbReference>
<keyword evidence="14" id="KW-0464">Manganese</keyword>
<keyword evidence="8" id="KW-0433">Leucine-rich repeat</keyword>
<keyword evidence="12" id="KW-0904">Protein phosphatase</keyword>
<dbReference type="FunFam" id="3.60.40.10:FF:000003">
    <property type="entry name" value="PH domain and leucine-rich repeat protein phosphatase 1"/>
    <property type="match status" value="1"/>
</dbReference>
<dbReference type="FunFam" id="3.80.10.10:FF:000345">
    <property type="entry name" value="PH domain and leucine rich repeat protein phosphatase 1"/>
    <property type="match status" value="1"/>
</dbReference>
<dbReference type="InterPro" id="IPR001932">
    <property type="entry name" value="PPM-type_phosphatase-like_dom"/>
</dbReference>
<evidence type="ECO:0000256" key="12">
    <source>
        <dbReference type="ARBA" id="ARBA00022912"/>
    </source>
</evidence>
<evidence type="ECO:0000259" key="18">
    <source>
        <dbReference type="PROSITE" id="PS50003"/>
    </source>
</evidence>